<evidence type="ECO:0000313" key="2">
    <source>
        <dbReference type="Proteomes" id="UP000188605"/>
    </source>
</evidence>
<name>A0ACC8XEX9_9FIRM</name>
<dbReference type="EMBL" id="LJDB01000028">
    <property type="protein sequence ID" value="ONI41808.1"/>
    <property type="molecule type" value="Genomic_DNA"/>
</dbReference>
<keyword evidence="2" id="KW-1185">Reference proteome</keyword>
<protein>
    <submittedName>
        <fullName evidence="1">Uncharacterized protein</fullName>
    </submittedName>
</protein>
<comment type="caution">
    <text evidence="1">The sequence shown here is derived from an EMBL/GenBank/DDBJ whole genome shotgun (WGS) entry which is preliminary data.</text>
</comment>
<evidence type="ECO:0000313" key="1">
    <source>
        <dbReference type="EMBL" id="ONI41808.1"/>
    </source>
</evidence>
<reference evidence="1" key="1">
    <citation type="submission" date="2016-08" db="EMBL/GenBank/DDBJ databases">
        <authorList>
            <person name="Ngugi D.K."/>
            <person name="Miyake S."/>
            <person name="Stingl U."/>
        </authorList>
    </citation>
    <scope>NUCLEOTIDE SEQUENCE</scope>
    <source>
        <strain evidence="1">SCG-B11WGA-EpuloA1</strain>
    </source>
</reference>
<organism evidence="1 2">
    <name type="scientific">Candidatus Epulonipiscium fishelsonii</name>
    <dbReference type="NCBI Taxonomy" id="77094"/>
    <lineage>
        <taxon>Bacteria</taxon>
        <taxon>Bacillati</taxon>
        <taxon>Bacillota</taxon>
        <taxon>Clostridia</taxon>
        <taxon>Lachnospirales</taxon>
        <taxon>Lachnospiraceae</taxon>
        <taxon>Candidatus Epulonipiscium</taxon>
    </lineage>
</organism>
<proteinExistence type="predicted"/>
<accession>A0ACC8XEX9</accession>
<dbReference type="Proteomes" id="UP000188605">
    <property type="component" value="Unassembled WGS sequence"/>
</dbReference>
<sequence length="364" mass="41815">MKKFKLANYIEELNRQVIHMDQAVCYCPEFRATRMMNQYPSRRLQIARAIMNGEMQVSEYAGEINFAGILSRQGERWQNFGECPEDCTDTTILAREMFLERGYNSASTNEFEKAIEDGTAYKKATWDLPVCQNSKVAILLDSDTAEVCGAEKSFNEYCKKNDCAFFNKAEADFIGFEYFAYGMVEEGTKHLKALVDKYNAMNVDKVLVLSAKAAYVLRYFVKKLGIEPNFEVVYLPEKLLPMPQKERTYVYSGSFNTRYLVNSELINSLIPAEDETQIPTSQEFIPLLKGNGRANKLTIWQKPISAEYKQYAFCEKMADFIKSDATKDIKAAEAKQIVVFEPTAYKLLKQEFPNTKVVYYLEII</sequence>
<gene>
    <name evidence="1" type="ORF">AN396_03030</name>
</gene>